<dbReference type="AlphaFoldDB" id="A0A846HH12"/>
<keyword evidence="2" id="KW-1185">Reference proteome</keyword>
<accession>A0A846HH12</accession>
<gene>
    <name evidence="1" type="ORF">PI95_029965</name>
</gene>
<dbReference type="EMBL" id="JTCM02000121">
    <property type="protein sequence ID" value="NEU76622.1"/>
    <property type="molecule type" value="Genomic_DNA"/>
</dbReference>
<dbReference type="RefSeq" id="WP_039742367.1">
    <property type="nucleotide sequence ID" value="NZ_JTCM02000121.1"/>
</dbReference>
<reference evidence="1 2" key="1">
    <citation type="journal article" date="2015" name="Genome Announc.">
        <title>Draft Genome Sequence of Cyanobacterium Hassallia byssoidea Strain VB512170, Isolated from Monuments in India.</title>
        <authorList>
            <person name="Singh D."/>
            <person name="Chandrababunaidu M.M."/>
            <person name="Panda A."/>
            <person name="Sen D."/>
            <person name="Bhattacharyya S."/>
            <person name="Adhikary S.P."/>
            <person name="Tripathy S."/>
        </authorList>
    </citation>
    <scope>NUCLEOTIDE SEQUENCE [LARGE SCALE GENOMIC DNA]</scope>
    <source>
        <strain evidence="1 2">VB512170</strain>
    </source>
</reference>
<organism evidence="1 2">
    <name type="scientific">Hassallia byssoidea VB512170</name>
    <dbReference type="NCBI Taxonomy" id="1304833"/>
    <lineage>
        <taxon>Bacteria</taxon>
        <taxon>Bacillati</taxon>
        <taxon>Cyanobacteriota</taxon>
        <taxon>Cyanophyceae</taxon>
        <taxon>Nostocales</taxon>
        <taxon>Tolypothrichaceae</taxon>
        <taxon>Hassallia</taxon>
    </lineage>
</organism>
<evidence type="ECO:0000313" key="2">
    <source>
        <dbReference type="Proteomes" id="UP000031549"/>
    </source>
</evidence>
<sequence>MQLSHLPFAWLKTIRLLSEVGESQGSIVRKRLIVKRDAPGRQFMTLISDRLNTQITDRWDNAP</sequence>
<evidence type="ECO:0000313" key="1">
    <source>
        <dbReference type="EMBL" id="NEU76622.1"/>
    </source>
</evidence>
<dbReference type="Proteomes" id="UP000031549">
    <property type="component" value="Unassembled WGS sequence"/>
</dbReference>
<proteinExistence type="predicted"/>
<protein>
    <submittedName>
        <fullName evidence="1">Uncharacterized protein</fullName>
    </submittedName>
</protein>
<name>A0A846HH12_9CYAN</name>
<comment type="caution">
    <text evidence="1">The sequence shown here is derived from an EMBL/GenBank/DDBJ whole genome shotgun (WGS) entry which is preliminary data.</text>
</comment>